<dbReference type="OrthoDB" id="284878at2"/>
<evidence type="ECO:0000313" key="2">
    <source>
        <dbReference type="Proteomes" id="UP000315648"/>
    </source>
</evidence>
<reference evidence="1 2" key="1">
    <citation type="submission" date="2019-07" db="EMBL/GenBank/DDBJ databases">
        <title>Description of 53C-WASEF.</title>
        <authorList>
            <person name="Pitt A."/>
            <person name="Hahn M.W."/>
        </authorList>
    </citation>
    <scope>NUCLEOTIDE SEQUENCE [LARGE SCALE GENOMIC DNA]</scope>
    <source>
        <strain evidence="1 2">53C-WASEF</strain>
    </source>
</reference>
<keyword evidence="2" id="KW-1185">Reference proteome</keyword>
<gene>
    <name evidence="1" type="ORF">FPL22_06650</name>
</gene>
<organism evidence="1 2">
    <name type="scientific">Rariglobus hedericola</name>
    <dbReference type="NCBI Taxonomy" id="2597822"/>
    <lineage>
        <taxon>Bacteria</taxon>
        <taxon>Pseudomonadati</taxon>
        <taxon>Verrucomicrobiota</taxon>
        <taxon>Opitutia</taxon>
        <taxon>Opitutales</taxon>
        <taxon>Opitutaceae</taxon>
        <taxon>Rariglobus</taxon>
    </lineage>
</organism>
<dbReference type="Pfam" id="PF08843">
    <property type="entry name" value="AbiEii"/>
    <property type="match status" value="1"/>
</dbReference>
<dbReference type="SUPFAM" id="SSF81301">
    <property type="entry name" value="Nucleotidyltransferase"/>
    <property type="match status" value="1"/>
</dbReference>
<evidence type="ECO:0000313" key="1">
    <source>
        <dbReference type="EMBL" id="TSJ78976.1"/>
    </source>
</evidence>
<proteinExistence type="predicted"/>
<dbReference type="Gene3D" id="3.30.460.40">
    <property type="match status" value="1"/>
</dbReference>
<accession>A0A556QQR1</accession>
<protein>
    <submittedName>
        <fullName evidence="1">Nucleotidyl transferase AbiEii/AbiGii toxin family protein</fullName>
    </submittedName>
</protein>
<dbReference type="GO" id="GO:0016740">
    <property type="term" value="F:transferase activity"/>
    <property type="evidence" value="ECO:0007669"/>
    <property type="project" value="UniProtKB-KW"/>
</dbReference>
<dbReference type="Proteomes" id="UP000315648">
    <property type="component" value="Unassembled WGS sequence"/>
</dbReference>
<name>A0A556QQR1_9BACT</name>
<dbReference type="InterPro" id="IPR043519">
    <property type="entry name" value="NT_sf"/>
</dbReference>
<dbReference type="AlphaFoldDB" id="A0A556QQR1"/>
<dbReference type="EMBL" id="VMBG01000001">
    <property type="protein sequence ID" value="TSJ78976.1"/>
    <property type="molecule type" value="Genomic_DNA"/>
</dbReference>
<comment type="caution">
    <text evidence="1">The sequence shown here is derived from an EMBL/GenBank/DDBJ whole genome shotgun (WGS) entry which is preliminary data.</text>
</comment>
<dbReference type="InterPro" id="IPR014942">
    <property type="entry name" value="AbiEii"/>
</dbReference>
<dbReference type="RefSeq" id="WP_144229318.1">
    <property type="nucleotide sequence ID" value="NZ_CBCRVV010000005.1"/>
</dbReference>
<sequence>MGPYTEILKALTDARVDFIVGGGVACVLHGVERVTMDIDLSVHMVPDNLREFIDVMATLGLKPRVPIAPSALLEPAFIRMMIEDKHALVFSFLDPDRPVRHVDIFLKADLGYESLLPDSQWVDVDGMAVRIINRPRLLAIKLAIIPARAKDALDIEFLSRHEN</sequence>
<keyword evidence="1" id="KW-0808">Transferase</keyword>